<organism evidence="5 6">
    <name type="scientific">Streptococcus sanguinis SK49</name>
    <dbReference type="NCBI Taxonomy" id="888808"/>
    <lineage>
        <taxon>Bacteria</taxon>
        <taxon>Bacillati</taxon>
        <taxon>Bacillota</taxon>
        <taxon>Bacilli</taxon>
        <taxon>Lactobacillales</taxon>
        <taxon>Streptococcaceae</taxon>
        <taxon>Streptococcus</taxon>
    </lineage>
</organism>
<evidence type="ECO:0000313" key="5">
    <source>
        <dbReference type="EMBL" id="EGJ36186.1"/>
    </source>
</evidence>
<gene>
    <name evidence="5" type="ORF">HMPREF9380_2073</name>
</gene>
<feature type="transmembrane region" description="Helical" evidence="4">
    <location>
        <begin position="26"/>
        <end position="45"/>
    </location>
</feature>
<evidence type="ECO:0000256" key="2">
    <source>
        <dbReference type="ARBA" id="ARBA00022989"/>
    </source>
</evidence>
<evidence type="ECO:0000313" key="6">
    <source>
        <dbReference type="Proteomes" id="UP000006459"/>
    </source>
</evidence>
<keyword evidence="1 4" id="KW-0812">Transmembrane</keyword>
<feature type="transmembrane region" description="Helical" evidence="4">
    <location>
        <begin position="65"/>
        <end position="83"/>
    </location>
</feature>
<feature type="transmembrane region" description="Helical" evidence="4">
    <location>
        <begin position="184"/>
        <end position="206"/>
    </location>
</feature>
<dbReference type="GO" id="GO:0030255">
    <property type="term" value="P:protein secretion by the type IV secretion system"/>
    <property type="evidence" value="ECO:0007669"/>
    <property type="project" value="InterPro"/>
</dbReference>
<sequence length="250" mass="27992">MDVNQIKDLTQSLADYAPKVNEMANLINSTSVKAGQIIILIMLLLEMESWHRYLKQESGGFNNGLFLELFFKFFLAFLAVTYSATIFDAIAELFNIILKLLGRLYTSPNFKSDINTDGVEGWVQKNFVGLVSGITDIVVSVSMKLIIFMRAFEMYILKAVAPLLIAFWMADGTRDIAKNLLKQFAAAAFQGIVLFVVASIYAAFVSDDIFKVSTGKDGWDIAWSAILKSIIFVFTIWKTQQQAKKLFGTS</sequence>
<feature type="transmembrane region" description="Helical" evidence="4">
    <location>
        <begin position="218"/>
        <end position="237"/>
    </location>
</feature>
<evidence type="ECO:0000256" key="4">
    <source>
        <dbReference type="SAM" id="Phobius"/>
    </source>
</evidence>
<comment type="caution">
    <text evidence="5">The sequence shown here is derived from an EMBL/GenBank/DDBJ whole genome shotgun (WGS) entry which is preliminary data.</text>
</comment>
<evidence type="ECO:0000256" key="3">
    <source>
        <dbReference type="ARBA" id="ARBA00023136"/>
    </source>
</evidence>
<keyword evidence="2 4" id="KW-1133">Transmembrane helix</keyword>
<feature type="transmembrane region" description="Helical" evidence="4">
    <location>
        <begin position="155"/>
        <end position="172"/>
    </location>
</feature>
<keyword evidence="3 4" id="KW-0472">Membrane</keyword>
<dbReference type="PATRIC" id="fig|888808.3.peg.2033"/>
<evidence type="ECO:0000256" key="1">
    <source>
        <dbReference type="ARBA" id="ARBA00022692"/>
    </source>
</evidence>
<dbReference type="EMBL" id="AFFO01000016">
    <property type="protein sequence ID" value="EGJ36186.1"/>
    <property type="molecule type" value="Genomic_DNA"/>
</dbReference>
<dbReference type="InterPro" id="IPR007688">
    <property type="entry name" value="Conjugal_tfr_TrbL/VirB6"/>
</dbReference>
<reference evidence="5 6" key="1">
    <citation type="submission" date="2011-03" db="EMBL/GenBank/DDBJ databases">
        <authorList>
            <person name="Muzny D."/>
            <person name="Qin X."/>
            <person name="Deng J."/>
            <person name="Jiang H."/>
            <person name="Liu Y."/>
            <person name="Qu J."/>
            <person name="Song X.-Z."/>
            <person name="Zhang L."/>
            <person name="Thornton R."/>
            <person name="Coyle M."/>
            <person name="Francisco L."/>
            <person name="Jackson L."/>
            <person name="Javaid M."/>
            <person name="Korchina V."/>
            <person name="Kovar C."/>
            <person name="Mata R."/>
            <person name="Mathew T."/>
            <person name="Ngo R."/>
            <person name="Nguyen L."/>
            <person name="Nguyen N."/>
            <person name="Okwuonu G."/>
            <person name="Ongeri F."/>
            <person name="Pham C."/>
            <person name="Simmons D."/>
            <person name="Wilczek-Boney K."/>
            <person name="Hale W."/>
            <person name="Jakkamsetti A."/>
            <person name="Pham P."/>
            <person name="Ruth R."/>
            <person name="San Lucas F."/>
            <person name="Warren J."/>
            <person name="Zhang J."/>
            <person name="Zhao Z."/>
            <person name="Zhou C."/>
            <person name="Zhu D."/>
            <person name="Lee S."/>
            <person name="Bess C."/>
            <person name="Blankenburg K."/>
            <person name="Forbes L."/>
            <person name="Fu Q."/>
            <person name="Gubbala S."/>
            <person name="Hirani K."/>
            <person name="Jayaseelan J.C."/>
            <person name="Lara F."/>
            <person name="Munidasa M."/>
            <person name="Palculict T."/>
            <person name="Patil S."/>
            <person name="Pu L.-L."/>
            <person name="Saada N."/>
            <person name="Tang L."/>
            <person name="Weissenberger G."/>
            <person name="Zhu Y."/>
            <person name="Hemphill L."/>
            <person name="Shang Y."/>
            <person name="Youmans B."/>
            <person name="Ayvaz T."/>
            <person name="Ross M."/>
            <person name="Santibanez J."/>
            <person name="Aqrawi P."/>
            <person name="Gross S."/>
            <person name="Joshi V."/>
            <person name="Fowler G."/>
            <person name="Nazareth L."/>
            <person name="Reid J."/>
            <person name="Worley K."/>
            <person name="Petrosino J."/>
            <person name="Highlander S."/>
            <person name="Gibbs R."/>
        </authorList>
    </citation>
    <scope>NUCLEOTIDE SEQUENCE [LARGE SCALE GENOMIC DNA]</scope>
    <source>
        <strain evidence="5 6">SK49</strain>
    </source>
</reference>
<accession>F3UZY3</accession>
<dbReference type="AlphaFoldDB" id="F3UZY3"/>
<dbReference type="Proteomes" id="UP000006459">
    <property type="component" value="Unassembled WGS sequence"/>
</dbReference>
<protein>
    <recommendedName>
        <fullName evidence="7">Brp/Blh family beta-carotene 15,15'-monooxygenase</fullName>
    </recommendedName>
</protein>
<name>F3UZY3_STRSA</name>
<proteinExistence type="predicted"/>
<dbReference type="HOGENOM" id="CLU_091289_0_0_9"/>
<dbReference type="Pfam" id="PF04610">
    <property type="entry name" value="TrbL"/>
    <property type="match status" value="1"/>
</dbReference>
<evidence type="ECO:0008006" key="7">
    <source>
        <dbReference type="Google" id="ProtNLM"/>
    </source>
</evidence>
<dbReference type="RefSeq" id="WP_004193634.1">
    <property type="nucleotide sequence ID" value="NZ_GL890986.1"/>
</dbReference>